<dbReference type="PANTHER" id="PTHR44573:SF4">
    <property type="entry name" value="2-METHYLENE-FURAN-3-ONE REDUCTASE-LIKE"/>
    <property type="match status" value="1"/>
</dbReference>
<evidence type="ECO:0000256" key="2">
    <source>
        <dbReference type="ARBA" id="ARBA00023002"/>
    </source>
</evidence>
<sequence>MEVQLGTLAEFTVAEERLEGFMNADFKKGQNIFVVGGAGGVGNLVVQLAKHFYGASYVVATTRTPKVEFFQTLTVSGENLEKLRPYLETDKLKAAIDPTGPYNIFCNSGGEIGGER</sequence>
<dbReference type="AlphaFoldDB" id="B9SSH3"/>
<dbReference type="InParanoid" id="B9SSH3"/>
<dbReference type="PANTHER" id="PTHR44573">
    <property type="entry name" value="NADPH-DEPENDENT ALKENAL/ONE OXIDOREDUCTASE, CHLOROPLASTIC"/>
    <property type="match status" value="1"/>
</dbReference>
<dbReference type="Proteomes" id="UP000008311">
    <property type="component" value="Unassembled WGS sequence"/>
</dbReference>
<evidence type="ECO:0000256" key="1">
    <source>
        <dbReference type="ARBA" id="ARBA00010371"/>
    </source>
</evidence>
<accession>B9SSH3</accession>
<organism evidence="3 4">
    <name type="scientific">Ricinus communis</name>
    <name type="common">Castor bean</name>
    <dbReference type="NCBI Taxonomy" id="3988"/>
    <lineage>
        <taxon>Eukaryota</taxon>
        <taxon>Viridiplantae</taxon>
        <taxon>Streptophyta</taxon>
        <taxon>Embryophyta</taxon>
        <taxon>Tracheophyta</taxon>
        <taxon>Spermatophyta</taxon>
        <taxon>Magnoliopsida</taxon>
        <taxon>eudicotyledons</taxon>
        <taxon>Gunneridae</taxon>
        <taxon>Pentapetalae</taxon>
        <taxon>rosids</taxon>
        <taxon>fabids</taxon>
        <taxon>Malpighiales</taxon>
        <taxon>Euphorbiaceae</taxon>
        <taxon>Acalyphoideae</taxon>
        <taxon>Acalypheae</taxon>
        <taxon>Ricinus</taxon>
    </lineage>
</organism>
<dbReference type="InterPro" id="IPR036291">
    <property type="entry name" value="NAD(P)-bd_dom_sf"/>
</dbReference>
<dbReference type="eggNOG" id="KOG1198">
    <property type="taxonomic scope" value="Eukaryota"/>
</dbReference>
<dbReference type="STRING" id="3988.B9SSH3"/>
<keyword evidence="4" id="KW-1185">Reference proteome</keyword>
<dbReference type="GO" id="GO:0016628">
    <property type="term" value="F:oxidoreductase activity, acting on the CH-CH group of donors, NAD or NADP as acceptor"/>
    <property type="evidence" value="ECO:0007669"/>
    <property type="project" value="InterPro"/>
</dbReference>
<evidence type="ECO:0000313" key="4">
    <source>
        <dbReference type="Proteomes" id="UP000008311"/>
    </source>
</evidence>
<dbReference type="EMBL" id="EQ974114">
    <property type="protein sequence ID" value="EEF33416.1"/>
    <property type="molecule type" value="Genomic_DNA"/>
</dbReference>
<keyword evidence="2" id="KW-0560">Oxidoreductase</keyword>
<evidence type="ECO:0000313" key="3">
    <source>
        <dbReference type="EMBL" id="EEF33416.1"/>
    </source>
</evidence>
<reference evidence="4" key="1">
    <citation type="journal article" date="2010" name="Nat. Biotechnol.">
        <title>Draft genome sequence of the oilseed species Ricinus communis.</title>
        <authorList>
            <person name="Chan A.P."/>
            <person name="Crabtree J."/>
            <person name="Zhao Q."/>
            <person name="Lorenzi H."/>
            <person name="Orvis J."/>
            <person name="Puiu D."/>
            <person name="Melake-Berhan A."/>
            <person name="Jones K.M."/>
            <person name="Redman J."/>
            <person name="Chen G."/>
            <person name="Cahoon E.B."/>
            <person name="Gedil M."/>
            <person name="Stanke M."/>
            <person name="Haas B.J."/>
            <person name="Wortman J.R."/>
            <person name="Fraser-Liggett C.M."/>
            <person name="Ravel J."/>
            <person name="Rabinowicz P.D."/>
        </authorList>
    </citation>
    <scope>NUCLEOTIDE SEQUENCE [LARGE SCALE GENOMIC DNA]</scope>
    <source>
        <strain evidence="4">cv. Hale</strain>
    </source>
</reference>
<comment type="similarity">
    <text evidence="1">Belongs to the zinc-containing alcohol dehydrogenase family. Quinone oxidoreductase subfamily.</text>
</comment>
<dbReference type="Gene3D" id="3.40.50.720">
    <property type="entry name" value="NAD(P)-binding Rossmann-like Domain"/>
    <property type="match status" value="1"/>
</dbReference>
<dbReference type="SUPFAM" id="SSF51735">
    <property type="entry name" value="NAD(P)-binding Rossmann-fold domains"/>
    <property type="match status" value="1"/>
</dbReference>
<protein>
    <submittedName>
        <fullName evidence="3">Alcohol dehydrogenase, putative</fullName>
    </submittedName>
</protein>
<gene>
    <name evidence="3" type="ORF">RCOM_0510850</name>
</gene>
<dbReference type="InterPro" id="IPR044626">
    <property type="entry name" value="AOR-like"/>
</dbReference>
<proteinExistence type="inferred from homology"/>
<name>B9SSH3_RICCO</name>